<evidence type="ECO:0000256" key="2">
    <source>
        <dbReference type="SAM" id="SignalP"/>
    </source>
</evidence>
<evidence type="ECO:0000259" key="3">
    <source>
        <dbReference type="PROSITE" id="PS51212"/>
    </source>
</evidence>
<dbReference type="Pfam" id="PF09362">
    <property type="entry name" value="DUF1996"/>
    <property type="match status" value="1"/>
</dbReference>
<keyword evidence="5" id="KW-1185">Reference proteome</keyword>
<dbReference type="OrthoDB" id="74764at2759"/>
<reference evidence="4" key="1">
    <citation type="journal article" date="2020" name="Stud. Mycol.">
        <title>101 Dothideomycetes genomes: a test case for predicting lifestyles and emergence of pathogens.</title>
        <authorList>
            <person name="Haridas S."/>
            <person name="Albert R."/>
            <person name="Binder M."/>
            <person name="Bloem J."/>
            <person name="Labutti K."/>
            <person name="Salamov A."/>
            <person name="Andreopoulos B."/>
            <person name="Baker S."/>
            <person name="Barry K."/>
            <person name="Bills G."/>
            <person name="Bluhm B."/>
            <person name="Cannon C."/>
            <person name="Castanera R."/>
            <person name="Culley D."/>
            <person name="Daum C."/>
            <person name="Ezra D."/>
            <person name="Gonzalez J."/>
            <person name="Henrissat B."/>
            <person name="Kuo A."/>
            <person name="Liang C."/>
            <person name="Lipzen A."/>
            <person name="Lutzoni F."/>
            <person name="Magnuson J."/>
            <person name="Mondo S."/>
            <person name="Nolan M."/>
            <person name="Ohm R."/>
            <person name="Pangilinan J."/>
            <person name="Park H.-J."/>
            <person name="Ramirez L."/>
            <person name="Alfaro M."/>
            <person name="Sun H."/>
            <person name="Tritt A."/>
            <person name="Yoshinaga Y."/>
            <person name="Zwiers L.-H."/>
            <person name="Turgeon B."/>
            <person name="Goodwin S."/>
            <person name="Spatafora J."/>
            <person name="Crous P."/>
            <person name="Grigoriev I."/>
        </authorList>
    </citation>
    <scope>NUCLEOTIDE SEQUENCE</scope>
    <source>
        <strain evidence="4">CBS 121410</strain>
    </source>
</reference>
<feature type="domain" description="WSC" evidence="3">
    <location>
        <begin position="363"/>
        <end position="460"/>
    </location>
</feature>
<comment type="caution">
    <text evidence="4">The sequence shown here is derived from an EMBL/GenBank/DDBJ whole genome shotgun (WGS) entry which is preliminary data.</text>
</comment>
<feature type="signal peptide" evidence="2">
    <location>
        <begin position="1"/>
        <end position="23"/>
    </location>
</feature>
<dbReference type="InterPro" id="IPR018535">
    <property type="entry name" value="DUF1996"/>
</dbReference>
<feature type="region of interest" description="Disordered" evidence="1">
    <location>
        <begin position="471"/>
        <end position="503"/>
    </location>
</feature>
<keyword evidence="2" id="KW-0732">Signal</keyword>
<proteinExistence type="predicted"/>
<feature type="compositionally biased region" description="Basic and acidic residues" evidence="1">
    <location>
        <begin position="494"/>
        <end position="503"/>
    </location>
</feature>
<dbReference type="AlphaFoldDB" id="A0A9P4LXK3"/>
<organism evidence="4 5">
    <name type="scientific">Saccharata proteae CBS 121410</name>
    <dbReference type="NCBI Taxonomy" id="1314787"/>
    <lineage>
        <taxon>Eukaryota</taxon>
        <taxon>Fungi</taxon>
        <taxon>Dikarya</taxon>
        <taxon>Ascomycota</taxon>
        <taxon>Pezizomycotina</taxon>
        <taxon>Dothideomycetes</taxon>
        <taxon>Dothideomycetes incertae sedis</taxon>
        <taxon>Botryosphaeriales</taxon>
        <taxon>Saccharataceae</taxon>
        <taxon>Saccharata</taxon>
    </lineage>
</organism>
<dbReference type="PANTHER" id="PTHR43662">
    <property type="match status" value="1"/>
</dbReference>
<evidence type="ECO:0000256" key="1">
    <source>
        <dbReference type="SAM" id="MobiDB-lite"/>
    </source>
</evidence>
<evidence type="ECO:0000313" key="5">
    <source>
        <dbReference type="Proteomes" id="UP000799776"/>
    </source>
</evidence>
<accession>A0A9P4LXK3</accession>
<feature type="chain" id="PRO_5040420634" evidence="2">
    <location>
        <begin position="24"/>
        <end position="503"/>
    </location>
</feature>
<dbReference type="PROSITE" id="PS51212">
    <property type="entry name" value="WSC"/>
    <property type="match status" value="1"/>
</dbReference>
<dbReference type="PANTHER" id="PTHR43662:SF3">
    <property type="entry name" value="DOMAIN PROTEIN, PUTATIVE (AFU_ORTHOLOGUE AFUA_6G11970)-RELATED"/>
    <property type="match status" value="1"/>
</dbReference>
<dbReference type="SMART" id="SM00321">
    <property type="entry name" value="WSC"/>
    <property type="match status" value="1"/>
</dbReference>
<protein>
    <submittedName>
        <fullName evidence="4">WSC-domain-containing protein</fullName>
    </submittedName>
</protein>
<gene>
    <name evidence="4" type="ORF">K490DRAFT_75344</name>
</gene>
<feature type="compositionally biased region" description="Polar residues" evidence="1">
    <location>
        <begin position="473"/>
        <end position="488"/>
    </location>
</feature>
<evidence type="ECO:0000313" key="4">
    <source>
        <dbReference type="EMBL" id="KAF2085078.1"/>
    </source>
</evidence>
<dbReference type="InterPro" id="IPR002889">
    <property type="entry name" value="WSC_carb-bd"/>
</dbReference>
<sequence length="503" mass="54446">MHFTIKVSAAFCVAASFIAPVSATWVQQCYSRLFDQRADPILQSGKVAYHTHVIAGGNGFNFTIDYAAARASTCSSCAIKEDLSNYWTPKMYYHAKNGSFITVPIEGDDNEGNMGGMAIYYLHRPGPDNDPIVPFPKGFRMIAGNAMKRAAGSDFASLAVNHRCIGTDLQFDSLPDQKCPGGVRVQVTFPGCWDGKNLDSQNHQSHVAYPKDGNFDGGRCPSTHPKHIMTLFFEVTYRTDQFDDMWYDEVKQPFVFANGDPTGYGFHGDFINGWDIPTLQKAITNCVDGAISCPDQTFTYFDKEETQACKLPNMINEKVNGVLPKLVGCNPVTTDAAAASKAYATCRDKTIIGLSSTAGDVGGYKYIGCGTDPIMDSGRTLTGSSKTDVKMTPKTCVSFCKSQGYAYAGTEYGTECYCGNTLPSGRAPKTGMLGNCNMPCGGNPNVMCGGSQALSLYQDLTKKGGGTKWWTTSRSEASKSNGSASQKGCRSRGRSGEKRWLLS</sequence>
<dbReference type="Pfam" id="PF01822">
    <property type="entry name" value="WSC"/>
    <property type="match status" value="1"/>
</dbReference>
<dbReference type="Proteomes" id="UP000799776">
    <property type="component" value="Unassembled WGS sequence"/>
</dbReference>
<name>A0A9P4LXK3_9PEZI</name>
<dbReference type="EMBL" id="ML978733">
    <property type="protein sequence ID" value="KAF2085078.1"/>
    <property type="molecule type" value="Genomic_DNA"/>
</dbReference>